<dbReference type="RefSeq" id="XP_013772595.1">
    <property type="nucleotide sequence ID" value="XM_013917141.1"/>
</dbReference>
<gene>
    <name evidence="3" type="primary">LOC106457696</name>
</gene>
<organism evidence="2 3">
    <name type="scientific">Limulus polyphemus</name>
    <name type="common">Atlantic horseshoe crab</name>
    <dbReference type="NCBI Taxonomy" id="6850"/>
    <lineage>
        <taxon>Eukaryota</taxon>
        <taxon>Metazoa</taxon>
        <taxon>Ecdysozoa</taxon>
        <taxon>Arthropoda</taxon>
        <taxon>Chelicerata</taxon>
        <taxon>Merostomata</taxon>
        <taxon>Xiphosura</taxon>
        <taxon>Limulidae</taxon>
        <taxon>Limulus</taxon>
    </lineage>
</organism>
<proteinExistence type="predicted"/>
<dbReference type="PANTHER" id="PTHR21301:SF10">
    <property type="entry name" value="REVERSE TRANSCRIPTASE DOMAIN-CONTAINING PROTEIN"/>
    <property type="match status" value="1"/>
</dbReference>
<keyword evidence="2" id="KW-1185">Reference proteome</keyword>
<evidence type="ECO:0000313" key="2">
    <source>
        <dbReference type="Proteomes" id="UP000694941"/>
    </source>
</evidence>
<feature type="domain" description="Reverse transcriptase" evidence="1">
    <location>
        <begin position="1"/>
        <end position="221"/>
    </location>
</feature>
<evidence type="ECO:0000313" key="3">
    <source>
        <dbReference type="RefSeq" id="XP_013772595.1"/>
    </source>
</evidence>
<accession>A0ABM1B113</accession>
<evidence type="ECO:0000259" key="1">
    <source>
        <dbReference type="PROSITE" id="PS50878"/>
    </source>
</evidence>
<dbReference type="GeneID" id="106457696"/>
<protein>
    <submittedName>
        <fullName evidence="3">Uncharacterized protein LOC106457696</fullName>
    </submittedName>
</protein>
<dbReference type="InterPro" id="IPR000477">
    <property type="entry name" value="RT_dom"/>
</dbReference>
<dbReference type="Proteomes" id="UP000694941">
    <property type="component" value="Unplaced"/>
</dbReference>
<dbReference type="PANTHER" id="PTHR21301">
    <property type="entry name" value="REVERSE TRANSCRIPTASE"/>
    <property type="match status" value="1"/>
</dbReference>
<reference evidence="3" key="1">
    <citation type="submission" date="2025-08" db="UniProtKB">
        <authorList>
            <consortium name="RefSeq"/>
        </authorList>
    </citation>
    <scope>IDENTIFICATION</scope>
    <source>
        <tissue evidence="3">Muscle</tissue>
    </source>
</reference>
<dbReference type="PROSITE" id="PS50878">
    <property type="entry name" value="RT_POL"/>
    <property type="match status" value="1"/>
</dbReference>
<sequence>MVILNFKDHDMKIKQLQDKHQYKKITNDPTEKKERLINRKLHIRYQDILVSFDVTDLFTNVPTSETFQIIRQRLLNDNSLPLRTNKKIDAIMELMTICLQSTYFQYNKEFYEQTDNLAMGSPPSLILADIFMEDFEERALSSTPINPSFYRRYVNDTFFIWPHGHEKLPVFLEHLNSVDKRIHFTMEIEEQNRLPFVDILIIRQERKITTTVYRKLTHTNR</sequence>
<name>A0ABM1B113_LIMPO</name>